<protein>
    <recommendedName>
        <fullName evidence="4">phosphoinositide 5-phosphatase</fullName>
        <ecNumber evidence="4">3.1.3.36</ecNumber>
    </recommendedName>
</protein>
<gene>
    <name evidence="12" type="primary">INP51_1</name>
    <name evidence="12" type="ORF">GRS66_002535</name>
</gene>
<dbReference type="CDD" id="cd09090">
    <property type="entry name" value="INPP5c_ScInp51p-like"/>
    <property type="match status" value="1"/>
</dbReference>
<keyword evidence="13" id="KW-1185">Reference proteome</keyword>
<keyword evidence="7" id="KW-0254">Endocytosis</keyword>
<proteinExistence type="inferred from homology"/>
<sequence>MRLFIGRRSRSIVISSNNYCLSFQRLRSIPGASSQQRQLSKTPSVTIKSYPDTDLSSDSNYLEVKSCIFNGLLGLVCLNGDIYVAVISGVQNVGFPRWKLIDHQVRPSESIYKVLDVDFYSLENDVFDYLLCERSEQNYDKLIHEHPCGPLKKLFSDGTFYYSRDFDISNIVKNHGLSHNLEYTVDNQDLSFIWNANLASEVINWRSKISNEEKQLFANAGFLTFVIRGYCKTALIEDGPNTASITIISRISTESKQDTLELEGISEDGRVSLFVETEIVVTTEKFIFSYTQVNGSIPLFWESVESQLLYGKKIKVTKDSIEAQGAFDRHFDNLTSKYGVVSIVNIIKPKSESQEKLALTYKDCAESKGIKITNIEYSSSVLTKSPHKLLYLLKQDIYEFGAFAYDISRGIYFAKQTGVLRISAFDSIEKPNTVERLVSKEVLELTTNEIDVFELTSPFLDAHDKLWSENYYWLDRTYTKHTKNSGKYTKVYSKLFGSRVRLYDPLHIYISQYLKQLRSKYTFEKDISIFAGTFNISGKIPKDDIKDWIFPKSMSKEDEMADLYVIGLEEVVELTPGHMLATDPYVRQFWEKKILTLLNGPGRKKKYIRLWSTQLGGILLLLFMNETEYSKVKHIEGDVKKTGFGGMASNKGAVAVSFKYSATRFCVLVSHLAAGLENVEQRHNDYKTIAKSIRFSKGLRIKDHDAIIWMGDFNYRILMSNEDVRRKIVSKEYASLFEKDQLNQQMIAGESFPYFHEMAIDFPPTYKFDPGTKNYDTSEKMRIPAWTDRILSRGEVLEQLEYKCCEDILFSDHRPVYAIFRARVTVVDEQKKTTLGTQIYEKIMERLEGLDDDEKIAVLSDDAFVIESFEGSDSIAGPTHSPTPIPEPKRGRKLPPPSSDLKKWWIGSGKQVKVVLDVDPAVYMINPKRDPNPFVENEDEPLFIER</sequence>
<evidence type="ECO:0000313" key="13">
    <source>
        <dbReference type="Proteomes" id="UP000501346"/>
    </source>
</evidence>
<evidence type="ECO:0000256" key="5">
    <source>
        <dbReference type="ARBA" id="ARBA00022448"/>
    </source>
</evidence>
<dbReference type="Gene3D" id="3.60.10.10">
    <property type="entry name" value="Endonuclease/exonuclease/phosphatase"/>
    <property type="match status" value="1"/>
</dbReference>
<dbReference type="AlphaFoldDB" id="A0A6C1DTW7"/>
<feature type="region of interest" description="Disordered" evidence="10">
    <location>
        <begin position="872"/>
        <end position="902"/>
    </location>
</feature>
<dbReference type="PROSITE" id="PS50275">
    <property type="entry name" value="SAC"/>
    <property type="match status" value="1"/>
</dbReference>
<feature type="domain" description="SAC" evidence="11">
    <location>
        <begin position="151"/>
        <end position="480"/>
    </location>
</feature>
<dbReference type="EMBL" id="CP048990">
    <property type="protein sequence ID" value="QID80221.1"/>
    <property type="molecule type" value="Genomic_DNA"/>
</dbReference>
<dbReference type="SUPFAM" id="SSF56219">
    <property type="entry name" value="DNase I-like"/>
    <property type="match status" value="1"/>
</dbReference>
<comment type="similarity">
    <text evidence="3">In the central section; belongs to the inositol 1,4,5-trisphosphate 5-phosphatase family.</text>
</comment>
<accession>A0A6C1DTW7</accession>
<evidence type="ECO:0000256" key="2">
    <source>
        <dbReference type="ARBA" id="ARBA00008943"/>
    </source>
</evidence>
<dbReference type="InterPro" id="IPR002013">
    <property type="entry name" value="SAC_dom"/>
</dbReference>
<dbReference type="GO" id="GO:0046856">
    <property type="term" value="P:phosphatidylinositol dephosphorylation"/>
    <property type="evidence" value="ECO:0007669"/>
    <property type="project" value="InterPro"/>
</dbReference>
<dbReference type="SMART" id="SM00128">
    <property type="entry name" value="IPPc"/>
    <property type="match status" value="1"/>
</dbReference>
<comment type="similarity">
    <text evidence="2">Belongs to the synaptojanin family.</text>
</comment>
<dbReference type="EC" id="3.1.3.36" evidence="4"/>
<evidence type="ECO:0000256" key="6">
    <source>
        <dbReference type="ARBA" id="ARBA00022490"/>
    </source>
</evidence>
<evidence type="ECO:0000256" key="4">
    <source>
        <dbReference type="ARBA" id="ARBA00013044"/>
    </source>
</evidence>
<dbReference type="SMR" id="A0A6C1DTW7"/>
<organism evidence="12 13">
    <name type="scientific">Saccharomyces pastorianus</name>
    <name type="common">Lager yeast</name>
    <name type="synonym">Saccharomyces cerevisiae x Saccharomyces eubayanus</name>
    <dbReference type="NCBI Taxonomy" id="27292"/>
    <lineage>
        <taxon>Eukaryota</taxon>
        <taxon>Fungi</taxon>
        <taxon>Dikarya</taxon>
        <taxon>Ascomycota</taxon>
        <taxon>Saccharomycotina</taxon>
        <taxon>Saccharomycetes</taxon>
        <taxon>Saccharomycetales</taxon>
        <taxon>Saccharomycetaceae</taxon>
        <taxon>Saccharomyces</taxon>
    </lineage>
</organism>
<evidence type="ECO:0000259" key="11">
    <source>
        <dbReference type="PROSITE" id="PS50275"/>
    </source>
</evidence>
<dbReference type="InterPro" id="IPR046985">
    <property type="entry name" value="IP5"/>
</dbReference>
<dbReference type="GO" id="GO:0005737">
    <property type="term" value="C:cytoplasm"/>
    <property type="evidence" value="ECO:0007669"/>
    <property type="project" value="UniProtKB-SubCell"/>
</dbReference>
<dbReference type="PANTHER" id="PTHR11200">
    <property type="entry name" value="INOSITOL 5-PHOSPHATASE"/>
    <property type="match status" value="1"/>
</dbReference>
<dbReference type="Pfam" id="PF02383">
    <property type="entry name" value="Syja_N"/>
    <property type="match status" value="1"/>
</dbReference>
<dbReference type="GO" id="GO:0015031">
    <property type="term" value="P:protein transport"/>
    <property type="evidence" value="ECO:0007669"/>
    <property type="project" value="UniProtKB-KW"/>
</dbReference>
<dbReference type="FunFam" id="3.60.10.10:FF:000029">
    <property type="entry name" value="Inositol polyphosphate 5-phosphatase"/>
    <property type="match status" value="1"/>
</dbReference>
<evidence type="ECO:0000256" key="7">
    <source>
        <dbReference type="ARBA" id="ARBA00022583"/>
    </source>
</evidence>
<evidence type="ECO:0000313" key="12">
    <source>
        <dbReference type="EMBL" id="QID80221.1"/>
    </source>
</evidence>
<keyword evidence="8" id="KW-0378">Hydrolase</keyword>
<dbReference type="Pfam" id="PF22669">
    <property type="entry name" value="Exo_endo_phos2"/>
    <property type="match status" value="1"/>
</dbReference>
<dbReference type="OrthoDB" id="405996at2759"/>
<dbReference type="PANTHER" id="PTHR11200:SF269">
    <property type="entry name" value="PHOSPHATIDYLINOSITOL 4,5-BISPHOSPHATE 5-PHOSPHATASE INP51"/>
    <property type="match status" value="1"/>
</dbReference>
<evidence type="ECO:0000256" key="3">
    <source>
        <dbReference type="ARBA" id="ARBA00009678"/>
    </source>
</evidence>
<evidence type="ECO:0000256" key="10">
    <source>
        <dbReference type="SAM" id="MobiDB-lite"/>
    </source>
</evidence>
<comment type="subcellular location">
    <subcellularLocation>
        <location evidence="1">Cytoplasm</location>
    </subcellularLocation>
</comment>
<dbReference type="GO" id="GO:0004439">
    <property type="term" value="F:phosphatidylinositol-4,5-bisphosphate 5-phosphatase activity"/>
    <property type="evidence" value="ECO:0007669"/>
    <property type="project" value="UniProtKB-EC"/>
</dbReference>
<reference evidence="12 13" key="1">
    <citation type="journal article" date="2019" name="BMC Genomics">
        <title>Chromosome level assembly and comparative genome analysis confirm lager-brewing yeasts originated from a single hybridization.</title>
        <authorList>
            <person name="Salazar A.N."/>
            <person name="Gorter de Vries A.R."/>
            <person name="van den Broek M."/>
            <person name="Brouwers N."/>
            <person name="de la Torre Cortes P."/>
            <person name="Kuijpers N.G.A."/>
            <person name="Daran J.G."/>
            <person name="Abeel T."/>
        </authorList>
    </citation>
    <scope>NUCLEOTIDE SEQUENCE [LARGE SCALE GENOMIC DNA]</scope>
    <source>
        <strain evidence="12 13">CBS 1483</strain>
    </source>
</reference>
<dbReference type="InterPro" id="IPR000300">
    <property type="entry name" value="IPPc"/>
</dbReference>
<dbReference type="GO" id="GO:0006897">
    <property type="term" value="P:endocytosis"/>
    <property type="evidence" value="ECO:0007669"/>
    <property type="project" value="UniProtKB-KW"/>
</dbReference>
<dbReference type="Proteomes" id="UP000501346">
    <property type="component" value="Chromosome ScIX"/>
</dbReference>
<evidence type="ECO:0000256" key="1">
    <source>
        <dbReference type="ARBA" id="ARBA00004496"/>
    </source>
</evidence>
<name>A0A6C1DTW7_SACPS</name>
<keyword evidence="9" id="KW-0653">Protein transport</keyword>
<dbReference type="GO" id="GO:0016020">
    <property type="term" value="C:membrane"/>
    <property type="evidence" value="ECO:0007669"/>
    <property type="project" value="TreeGrafter"/>
</dbReference>
<dbReference type="InterPro" id="IPR036691">
    <property type="entry name" value="Endo/exonu/phosph_ase_sf"/>
</dbReference>
<keyword evidence="6" id="KW-0963">Cytoplasm</keyword>
<evidence type="ECO:0000256" key="8">
    <source>
        <dbReference type="ARBA" id="ARBA00022801"/>
    </source>
</evidence>
<feature type="region of interest" description="Disordered" evidence="10">
    <location>
        <begin position="927"/>
        <end position="946"/>
    </location>
</feature>
<feature type="compositionally biased region" description="Acidic residues" evidence="10">
    <location>
        <begin position="936"/>
        <end position="946"/>
    </location>
</feature>
<evidence type="ECO:0000256" key="9">
    <source>
        <dbReference type="ARBA" id="ARBA00022927"/>
    </source>
</evidence>
<dbReference type="GO" id="GO:0043813">
    <property type="term" value="F:phosphatidylinositol-3,5-bisphosphate 5-phosphatase activity"/>
    <property type="evidence" value="ECO:0007669"/>
    <property type="project" value="TreeGrafter"/>
</dbReference>
<keyword evidence="5" id="KW-0813">Transport</keyword>